<feature type="compositionally biased region" description="Basic and acidic residues" evidence="1">
    <location>
        <begin position="929"/>
        <end position="956"/>
    </location>
</feature>
<dbReference type="OrthoDB" id="6022640at2759"/>
<feature type="region of interest" description="Disordered" evidence="1">
    <location>
        <begin position="1"/>
        <end position="33"/>
    </location>
</feature>
<keyword evidence="4" id="KW-1185">Reference proteome</keyword>
<dbReference type="PANTHER" id="PTHR22443">
    <property type="entry name" value="NON-SPECIFIC LETHAL 1, ISOFORM M"/>
    <property type="match status" value="1"/>
</dbReference>
<comment type="caution">
    <text evidence="3">The sequence shown here is derived from an EMBL/GenBank/DDBJ whole genome shotgun (WGS) entry which is preliminary data.</text>
</comment>
<evidence type="ECO:0000313" key="4">
    <source>
        <dbReference type="Proteomes" id="UP000225706"/>
    </source>
</evidence>
<dbReference type="InterPro" id="IPR026180">
    <property type="entry name" value="NSL1"/>
</dbReference>
<feature type="compositionally biased region" description="Polar residues" evidence="1">
    <location>
        <begin position="856"/>
        <end position="866"/>
    </location>
</feature>
<feature type="compositionally biased region" description="Low complexity" evidence="1">
    <location>
        <begin position="899"/>
        <end position="927"/>
    </location>
</feature>
<evidence type="ECO:0000259" key="2">
    <source>
        <dbReference type="SMART" id="SM01300"/>
    </source>
</evidence>
<dbReference type="Proteomes" id="UP000225706">
    <property type="component" value="Unassembled WGS sequence"/>
</dbReference>
<feature type="region of interest" description="Disordered" evidence="1">
    <location>
        <begin position="801"/>
        <end position="821"/>
    </location>
</feature>
<accession>A0A2B4SN07</accession>
<feature type="compositionally biased region" description="Acidic residues" evidence="1">
    <location>
        <begin position="336"/>
        <end position="345"/>
    </location>
</feature>
<dbReference type="Pfam" id="PF15275">
    <property type="entry name" value="PEHE"/>
    <property type="match status" value="1"/>
</dbReference>
<feature type="compositionally biased region" description="Polar residues" evidence="1">
    <location>
        <begin position="675"/>
        <end position="691"/>
    </location>
</feature>
<reference evidence="4" key="1">
    <citation type="journal article" date="2017" name="bioRxiv">
        <title>Comparative analysis of the genomes of Stylophora pistillata and Acropora digitifera provides evidence for extensive differences between species of corals.</title>
        <authorList>
            <person name="Voolstra C.R."/>
            <person name="Li Y."/>
            <person name="Liew Y.J."/>
            <person name="Baumgarten S."/>
            <person name="Zoccola D."/>
            <person name="Flot J.-F."/>
            <person name="Tambutte S."/>
            <person name="Allemand D."/>
            <person name="Aranda M."/>
        </authorList>
    </citation>
    <scope>NUCLEOTIDE SEQUENCE [LARGE SCALE GENOMIC DNA]</scope>
</reference>
<feature type="region of interest" description="Disordered" evidence="1">
    <location>
        <begin position="715"/>
        <end position="745"/>
    </location>
</feature>
<feature type="compositionally biased region" description="Polar residues" evidence="1">
    <location>
        <begin position="881"/>
        <end position="898"/>
    </location>
</feature>
<protein>
    <submittedName>
        <fullName evidence="3">KAT8 regulatory NSL complex subunit 1-like protein</fullName>
    </submittedName>
</protein>
<sequence>MAQMAPALTEATASPESSRKNSVDRHCSSTLQGELKQETSTLGLDLKLVSQNGLVRLISDNNIADITNTIKPSEQNTPIVSRLNGDFKGKSEMPNGHCDDKLEKSATDMSSYSAATEEKRNSSLDLSRTCASTAKTSAATCNTVSEDEERNRVSQHPVANLDCGKAIITQRTTQAFRRQGKLDGRARRIETRLRKLQARQLSDHVLQQLENLVEKRSESCDSSIAHLEPTWNSGVSAFPESKSASNVCTEIKADRAGTKSTVPGNLATRAKSNNGTFVDNVVKELERISAESFNAGEKNILTELRQQADAVNSVENWSSQVEFLESIHDSDVTEGSSDEESDEEGESRKTKLRSKRAKILRRQYHLEEGIIASHWSWLQSQIINVERQIRRYDELFKGGRMRKGMVKLQACTANANANVARGSNDVDGNSIIKGIKNNAVSMSLEVAKSKQYVDHGKDLPKDPENHVPNGVKRHLLDSSLLKEEDVPVKHYKAVFATNDSTDNKVCGSFSSTSNDVFPQCARTRGVYPVRKRRLVHLSHIRQKPKPHSLLCGCVTPTTPCLICSKSSRTLPVVSSSQTMAEKVASLDASFHPVLSFCTDIPLQLHFGALLKRGGFEKRTKPQVLRSTSQIVEKKKVPVVSKTGKRHGQLAKGTASSLLSSAKLHNQKYERKRGYSVSTPKGTSRASENRISQAEGARKKRAAAISAAAQLQKRARSLSLPTVVSSPSTPTSTPSPTASLTQSMPPASLGSLLKKKKGSNAFDINNIVIPYSMASATRVEKLQYKEIPTPSWRVNDVISEGDEKMEVDHDQAEKEETEDTTDDMYISRHRLCEEQERKRFLGLVKKKRKRTSRQSSEISFSDPQSPSGYPDSQGGTPPGTPVCSTPLPTLTGNSLSHSNSFPAAIPYPPASSLSPSATTTPTSSLPSSMEKFHRSFSDSKLPHRRSSSTERSEKSLNEEDLWPPVPPWPDRTFPLSESDFSSLKLPTPLPTPASSVPASPSASSPGSPMCSPLASPASDASSEKNEWTVKLVTDQGSSSDTGGAPRKGIVLKLAKR</sequence>
<feature type="compositionally biased region" description="Low complexity" evidence="1">
    <location>
        <begin position="715"/>
        <end position="740"/>
    </location>
</feature>
<evidence type="ECO:0000313" key="3">
    <source>
        <dbReference type="EMBL" id="PFX30499.1"/>
    </source>
</evidence>
<dbReference type="EMBL" id="LSMT01000049">
    <property type="protein sequence ID" value="PFX30499.1"/>
    <property type="molecule type" value="Genomic_DNA"/>
</dbReference>
<feature type="region of interest" description="Disordered" evidence="1">
    <location>
        <begin position="328"/>
        <end position="352"/>
    </location>
</feature>
<feature type="region of interest" description="Disordered" evidence="1">
    <location>
        <begin position="842"/>
        <end position="1055"/>
    </location>
</feature>
<feature type="compositionally biased region" description="Basic and acidic residues" evidence="1">
    <location>
        <begin position="17"/>
        <end position="27"/>
    </location>
</feature>
<dbReference type="PANTHER" id="PTHR22443:SF18">
    <property type="entry name" value="NON-SPECIFIC LETHAL 1, ISOFORM M"/>
    <property type="match status" value="1"/>
</dbReference>
<dbReference type="Gene3D" id="6.10.250.3170">
    <property type="match status" value="1"/>
</dbReference>
<feature type="compositionally biased region" description="Basic and acidic residues" evidence="1">
    <location>
        <begin position="801"/>
        <end position="813"/>
    </location>
</feature>
<dbReference type="GO" id="GO:0044545">
    <property type="term" value="C:NSL complex"/>
    <property type="evidence" value="ECO:0007669"/>
    <property type="project" value="TreeGrafter"/>
</dbReference>
<organism evidence="3 4">
    <name type="scientific">Stylophora pistillata</name>
    <name type="common">Smooth cauliflower coral</name>
    <dbReference type="NCBI Taxonomy" id="50429"/>
    <lineage>
        <taxon>Eukaryota</taxon>
        <taxon>Metazoa</taxon>
        <taxon>Cnidaria</taxon>
        <taxon>Anthozoa</taxon>
        <taxon>Hexacorallia</taxon>
        <taxon>Scleractinia</taxon>
        <taxon>Astrocoeniina</taxon>
        <taxon>Pocilloporidae</taxon>
        <taxon>Stylophora</taxon>
    </lineage>
</organism>
<dbReference type="GO" id="GO:0035035">
    <property type="term" value="F:histone acetyltransferase binding"/>
    <property type="evidence" value="ECO:0007669"/>
    <property type="project" value="TreeGrafter"/>
</dbReference>
<proteinExistence type="predicted"/>
<name>A0A2B4SN07_STYPI</name>
<dbReference type="AlphaFoldDB" id="A0A2B4SN07"/>
<gene>
    <name evidence="3" type="primary">KANSL1L</name>
    <name evidence="3" type="ORF">AWC38_SpisGene4700</name>
</gene>
<feature type="compositionally biased region" description="Low complexity" evidence="1">
    <location>
        <begin position="980"/>
        <end position="1019"/>
    </location>
</feature>
<feature type="region of interest" description="Disordered" evidence="1">
    <location>
        <begin position="668"/>
        <end position="698"/>
    </location>
</feature>
<dbReference type="STRING" id="50429.A0A2B4SN07"/>
<dbReference type="SMART" id="SM01300">
    <property type="entry name" value="PEHE"/>
    <property type="match status" value="1"/>
</dbReference>
<evidence type="ECO:0000256" key="1">
    <source>
        <dbReference type="SAM" id="MobiDB-lite"/>
    </source>
</evidence>
<feature type="domain" description="PEHE" evidence="2">
    <location>
        <begin position="786"/>
        <end position="926"/>
    </location>
</feature>
<dbReference type="InterPro" id="IPR029332">
    <property type="entry name" value="PEHE_dom"/>
</dbReference>